<dbReference type="GO" id="GO:0045490">
    <property type="term" value="P:pectin catabolic process"/>
    <property type="evidence" value="ECO:0007669"/>
    <property type="project" value="InterPro"/>
</dbReference>
<comment type="caution">
    <text evidence="3">The sequence shown here is derived from an EMBL/GenBank/DDBJ whole genome shotgun (WGS) entry which is preliminary data.</text>
</comment>
<dbReference type="AlphaFoldDB" id="A0A0L7TCV0"/>
<dbReference type="EMBL" id="JRXF01000017">
    <property type="protein sequence ID" value="KOC93056.1"/>
    <property type="molecule type" value="Genomic_DNA"/>
</dbReference>
<dbReference type="PANTHER" id="PTHR36842">
    <property type="entry name" value="PROTEIN TOLB HOMOLOG"/>
    <property type="match status" value="1"/>
</dbReference>
<evidence type="ECO:0000313" key="3">
    <source>
        <dbReference type="EMBL" id="KOC93056.1"/>
    </source>
</evidence>
<dbReference type="OrthoDB" id="8432779at2"/>
<dbReference type="InterPro" id="IPR015943">
    <property type="entry name" value="WD40/YVTN_repeat-like_dom_sf"/>
</dbReference>
<keyword evidence="3" id="KW-0456">Lyase</keyword>
<accession>A0A0L7TCV0</accession>
<dbReference type="Pfam" id="PF14583">
    <property type="entry name" value="Pectate_lyase22"/>
    <property type="match status" value="1"/>
</dbReference>
<dbReference type="PATRIC" id="fig|1560201.3.peg.1684"/>
<feature type="domain" description="Oligogalacturonate lyase" evidence="1">
    <location>
        <begin position="1"/>
        <end position="385"/>
    </location>
</feature>
<evidence type="ECO:0000259" key="1">
    <source>
        <dbReference type="Pfam" id="PF14583"/>
    </source>
</evidence>
<dbReference type="Proteomes" id="UP000037088">
    <property type="component" value="Unassembled WGS sequence"/>
</dbReference>
<proteinExistence type="predicted"/>
<dbReference type="STRING" id="1560201.NG42_07890"/>
<keyword evidence="5" id="KW-1185">Reference proteome</keyword>
<reference evidence="4 5" key="1">
    <citation type="journal article" date="2015" name="Int. J. Syst. Evol. Microbiol.">
        <title>Erwinia iniecta sp. nov., isolated from Russian wheat aphids (Diuraphis noxia).</title>
        <authorList>
            <person name="Campillo T."/>
            <person name="Luna E."/>
            <person name="Portier P."/>
            <person name="Fischer-Le Saux M."/>
            <person name="Lapitan N."/>
            <person name="Tisserat N.A."/>
            <person name="Leach J.E."/>
        </authorList>
    </citation>
    <scope>NUCLEOTIDE SEQUENCE [LARGE SCALE GENOMIC DNA]</scope>
    <source>
        <strain evidence="2 5">B120</strain>
        <strain evidence="3 4">B149</strain>
    </source>
</reference>
<dbReference type="RefSeq" id="WP_052898775.1">
    <property type="nucleotide sequence ID" value="NZ_JRXE01000009.1"/>
</dbReference>
<evidence type="ECO:0000313" key="4">
    <source>
        <dbReference type="Proteomes" id="UP000036851"/>
    </source>
</evidence>
<evidence type="ECO:0000313" key="2">
    <source>
        <dbReference type="EMBL" id="KOC90628.1"/>
    </source>
</evidence>
<gene>
    <name evidence="2" type="ORF">NG42_07890</name>
    <name evidence="3" type="ORF">NG43_11755</name>
</gene>
<evidence type="ECO:0000313" key="5">
    <source>
        <dbReference type="Proteomes" id="UP000037088"/>
    </source>
</evidence>
<dbReference type="Gene3D" id="2.130.10.10">
    <property type="entry name" value="YVTN repeat-like/Quinoprotein amine dehydrogenase"/>
    <property type="match status" value="1"/>
</dbReference>
<protein>
    <submittedName>
        <fullName evidence="3">Oligogalacturonate lyase</fullName>
    </submittedName>
</protein>
<organism evidence="3 4">
    <name type="scientific">Winslowiella iniecta</name>
    <dbReference type="NCBI Taxonomy" id="1560201"/>
    <lineage>
        <taxon>Bacteria</taxon>
        <taxon>Pseudomonadati</taxon>
        <taxon>Pseudomonadota</taxon>
        <taxon>Gammaproteobacteria</taxon>
        <taxon>Enterobacterales</taxon>
        <taxon>Erwiniaceae</taxon>
        <taxon>Winslowiella</taxon>
    </lineage>
</organism>
<dbReference type="PANTHER" id="PTHR36842:SF1">
    <property type="entry name" value="PROTEIN TOLB"/>
    <property type="match status" value="1"/>
</dbReference>
<dbReference type="EMBL" id="JRXE01000009">
    <property type="protein sequence ID" value="KOC90628.1"/>
    <property type="molecule type" value="Genomic_DNA"/>
</dbReference>
<sequence>MAKGLRITLPFHHFQDPETGVAMTRLTPPEVLCHRNYFYQKCFTQDGKQLLFAGEFDGNRNYYLLDLEKQEAVQLTEGRGDNTFGGFLSPDDRYLYYVKNERNLQRVDVKTLVETTIYQVPDDWVGYGTWVANSDCTHLVGIEIAREDWEPLTDWQIFQRFFEKNPHCRLLRVDLNSGEAQTIHQQHLWLGHPIYRPWHNQTVAFCHEGPHDLVDARMWLINEDGSNMRKVKDHAVGESCTHEFWVPDGSALIYVSYHKDRPDRQICRYNPDSDRNEVLMTMPACSHLMSNEHGSLLVGDGSGTPVDVQDTAGYTIDNDPWLYVFDVQQRRHFRLAAHHSSWRVLDGDRQVTHPHPSFTPDDRQVLFTSDYEGQPALYLATLPDSLTH</sequence>
<dbReference type="InterPro" id="IPR027946">
    <property type="entry name" value="Ogl_dom"/>
</dbReference>
<dbReference type="Proteomes" id="UP000036851">
    <property type="component" value="Unassembled WGS sequence"/>
</dbReference>
<dbReference type="GO" id="GO:0047487">
    <property type="term" value="F:oligogalacturonide lyase activity"/>
    <property type="evidence" value="ECO:0007669"/>
    <property type="project" value="InterPro"/>
</dbReference>
<dbReference type="SUPFAM" id="SSF82171">
    <property type="entry name" value="DPP6 N-terminal domain-like"/>
    <property type="match status" value="1"/>
</dbReference>
<name>A0A0L7TCV0_9GAMM</name>